<dbReference type="PROSITE" id="PS01058">
    <property type="entry name" value="SAICAR_SYNTHETASE_2"/>
    <property type="match status" value="1"/>
</dbReference>
<dbReference type="GO" id="GO:0005737">
    <property type="term" value="C:cytoplasm"/>
    <property type="evidence" value="ECO:0007669"/>
    <property type="project" value="TreeGrafter"/>
</dbReference>
<dbReference type="NCBIfam" id="NF010568">
    <property type="entry name" value="PRK13961.1"/>
    <property type="match status" value="1"/>
</dbReference>
<evidence type="ECO:0000256" key="2">
    <source>
        <dbReference type="ARBA" id="ARBA00010190"/>
    </source>
</evidence>
<evidence type="ECO:0000256" key="6">
    <source>
        <dbReference type="ARBA" id="ARBA00022840"/>
    </source>
</evidence>
<dbReference type="InterPro" id="IPR028923">
    <property type="entry name" value="SAICAR_synt/ADE2_N"/>
</dbReference>
<dbReference type="GO" id="GO:0006189">
    <property type="term" value="P:'de novo' IMP biosynthetic process"/>
    <property type="evidence" value="ECO:0007669"/>
    <property type="project" value="UniProtKB-UniRule"/>
</dbReference>
<dbReference type="Pfam" id="PF01259">
    <property type="entry name" value="SAICAR_synt"/>
    <property type="match status" value="1"/>
</dbReference>
<organism evidence="10 11">
    <name type="scientific">Syntrophotalea acetylenivorans</name>
    <dbReference type="NCBI Taxonomy" id="1842532"/>
    <lineage>
        <taxon>Bacteria</taxon>
        <taxon>Pseudomonadati</taxon>
        <taxon>Thermodesulfobacteriota</taxon>
        <taxon>Desulfuromonadia</taxon>
        <taxon>Desulfuromonadales</taxon>
        <taxon>Syntrophotaleaceae</taxon>
        <taxon>Syntrophotalea</taxon>
    </lineage>
</organism>
<keyword evidence="11" id="KW-1185">Reference proteome</keyword>
<comment type="pathway">
    <text evidence="1 8">Purine metabolism; IMP biosynthesis via de novo pathway; 5-amino-1-(5-phospho-D-ribosyl)imidazole-4-carboxamide from 5-amino-1-(5-phospho-D-ribosyl)imidazole-4-carboxylate: step 1/2.</text>
</comment>
<dbReference type="OrthoDB" id="9801549at2"/>
<dbReference type="Gene3D" id="3.30.200.20">
    <property type="entry name" value="Phosphorylase Kinase, domain 1"/>
    <property type="match status" value="1"/>
</dbReference>
<dbReference type="Proteomes" id="UP000182517">
    <property type="component" value="Chromosome"/>
</dbReference>
<dbReference type="EC" id="6.3.2.6" evidence="8"/>
<protein>
    <recommendedName>
        <fullName evidence="8">Phosphoribosylaminoimidazole-succinocarboxamide synthase</fullName>
        <ecNumber evidence="8">6.3.2.6</ecNumber>
    </recommendedName>
    <alternativeName>
        <fullName evidence="8">SAICAR synthetase</fullName>
    </alternativeName>
</protein>
<dbReference type="NCBIfam" id="TIGR00081">
    <property type="entry name" value="purC"/>
    <property type="match status" value="1"/>
</dbReference>
<dbReference type="KEGG" id="pef:A7E78_05835"/>
<reference evidence="10 11" key="1">
    <citation type="journal article" date="2017" name="Genome Announc.">
        <title>Complete Genome Sequences of Two Acetylene-Fermenting Pelobacter acetylenicus Strains.</title>
        <authorList>
            <person name="Sutton J.M."/>
            <person name="Baesman S.M."/>
            <person name="Fierst J.L."/>
            <person name="Poret-Peterson A.T."/>
            <person name="Oremland R.S."/>
            <person name="Dunlap D.S."/>
            <person name="Akob D.M."/>
        </authorList>
    </citation>
    <scope>NUCLEOTIDE SEQUENCE [LARGE SCALE GENOMIC DNA]</scope>
    <source>
        <strain evidence="10 11">SFB93</strain>
    </source>
</reference>
<dbReference type="CDD" id="cd01414">
    <property type="entry name" value="SAICAR_synt_Sc"/>
    <property type="match status" value="1"/>
</dbReference>
<dbReference type="FunFam" id="3.30.200.20:FF:000392">
    <property type="entry name" value="Phosphoribosylaminoimidazole-succinocarboxamide synthase"/>
    <property type="match status" value="1"/>
</dbReference>
<dbReference type="STRING" id="1842532.A7E78_05835"/>
<dbReference type="Gene3D" id="3.30.470.20">
    <property type="entry name" value="ATP-grasp fold, B domain"/>
    <property type="match status" value="1"/>
</dbReference>
<dbReference type="AlphaFoldDB" id="A0A1L3GNA4"/>
<dbReference type="FunFam" id="3.30.470.20:FF:000015">
    <property type="entry name" value="Phosphoribosylaminoimidazole-succinocarboxamide synthase"/>
    <property type="match status" value="1"/>
</dbReference>
<dbReference type="PANTHER" id="PTHR43700">
    <property type="entry name" value="PHOSPHORIBOSYLAMINOIMIDAZOLE-SUCCINOCARBOXAMIDE SYNTHASE"/>
    <property type="match status" value="1"/>
</dbReference>
<evidence type="ECO:0000256" key="1">
    <source>
        <dbReference type="ARBA" id="ARBA00004672"/>
    </source>
</evidence>
<keyword evidence="3 8" id="KW-0436">Ligase</keyword>
<keyword evidence="4 8" id="KW-0547">Nucleotide-binding</keyword>
<comment type="catalytic activity">
    <reaction evidence="7 8">
        <text>5-amino-1-(5-phospho-D-ribosyl)imidazole-4-carboxylate + L-aspartate + ATP = (2S)-2-[5-amino-1-(5-phospho-beta-D-ribosyl)imidazole-4-carboxamido]succinate + ADP + phosphate + 2 H(+)</text>
        <dbReference type="Rhea" id="RHEA:22628"/>
        <dbReference type="ChEBI" id="CHEBI:15378"/>
        <dbReference type="ChEBI" id="CHEBI:29991"/>
        <dbReference type="ChEBI" id="CHEBI:30616"/>
        <dbReference type="ChEBI" id="CHEBI:43474"/>
        <dbReference type="ChEBI" id="CHEBI:58443"/>
        <dbReference type="ChEBI" id="CHEBI:77657"/>
        <dbReference type="ChEBI" id="CHEBI:456216"/>
        <dbReference type="EC" id="6.3.2.6"/>
    </reaction>
</comment>
<sequence>MTPIVLQSDCSDLKLVNRGKVRDIYDLGEHLLIVTSDRISAFDVVMNEGIPDKGFVLTQISKFWFERMTDIVPNHLVATEVNDFPAETHKYREQLEGRSMLVKKAAPLPIECIVRGYITGSGWKEYGRQGSVCGIPLPAGLQESQQLPEPIFTPSTKAELGAHDENISFDKAVELCAPGLAQQAKETSLAIYLRAREELAAKGIIIADTKFEFGLYQDQLIWIDEALTPDSSRFWPRDLYSPGGSQPSFDKQFLRDYLETLDWNKQAPAPTLPAEIVRKTSEKYLEAMERVTGIKS</sequence>
<dbReference type="RefSeq" id="WP_072283369.1">
    <property type="nucleotide sequence ID" value="NZ_CP015519.1"/>
</dbReference>
<dbReference type="GO" id="GO:0004639">
    <property type="term" value="F:phosphoribosylaminoimidazolesuccinocarboxamide synthase activity"/>
    <property type="evidence" value="ECO:0007669"/>
    <property type="project" value="UniProtKB-UniRule"/>
</dbReference>
<keyword evidence="6 8" id="KW-0067">ATP-binding</keyword>
<proteinExistence type="inferred from homology"/>
<dbReference type="EMBL" id="CP015519">
    <property type="protein sequence ID" value="APG27402.1"/>
    <property type="molecule type" value="Genomic_DNA"/>
</dbReference>
<evidence type="ECO:0000259" key="9">
    <source>
        <dbReference type="Pfam" id="PF01259"/>
    </source>
</evidence>
<dbReference type="GO" id="GO:0005524">
    <property type="term" value="F:ATP binding"/>
    <property type="evidence" value="ECO:0007669"/>
    <property type="project" value="UniProtKB-KW"/>
</dbReference>
<evidence type="ECO:0000256" key="3">
    <source>
        <dbReference type="ARBA" id="ARBA00022598"/>
    </source>
</evidence>
<evidence type="ECO:0000313" key="10">
    <source>
        <dbReference type="EMBL" id="APG27402.1"/>
    </source>
</evidence>
<gene>
    <name evidence="8" type="primary">purC</name>
    <name evidence="10" type="ORF">A7E78_05835</name>
</gene>
<feature type="domain" description="SAICAR synthetase/ADE2 N-terminal" evidence="9">
    <location>
        <begin position="16"/>
        <end position="268"/>
    </location>
</feature>
<evidence type="ECO:0000256" key="8">
    <source>
        <dbReference type="HAMAP-Rule" id="MF_00137"/>
    </source>
</evidence>
<name>A0A1L3GNA4_9BACT</name>
<evidence type="ECO:0000256" key="4">
    <source>
        <dbReference type="ARBA" id="ARBA00022741"/>
    </source>
</evidence>
<dbReference type="InterPro" id="IPR001636">
    <property type="entry name" value="SAICAR_synth"/>
</dbReference>
<dbReference type="SUPFAM" id="SSF56104">
    <property type="entry name" value="SAICAR synthase-like"/>
    <property type="match status" value="1"/>
</dbReference>
<accession>A0A1L3GNA4</accession>
<evidence type="ECO:0000313" key="11">
    <source>
        <dbReference type="Proteomes" id="UP000182517"/>
    </source>
</evidence>
<evidence type="ECO:0000256" key="5">
    <source>
        <dbReference type="ARBA" id="ARBA00022755"/>
    </source>
</evidence>
<dbReference type="HAMAP" id="MF_00137">
    <property type="entry name" value="SAICAR_synth"/>
    <property type="match status" value="1"/>
</dbReference>
<dbReference type="PANTHER" id="PTHR43700:SF1">
    <property type="entry name" value="PHOSPHORIBOSYLAMINOIMIDAZOLE-SUCCINOCARBOXAMIDE SYNTHASE"/>
    <property type="match status" value="1"/>
</dbReference>
<keyword evidence="5 8" id="KW-0658">Purine biosynthesis</keyword>
<dbReference type="UniPathway" id="UPA00074">
    <property type="reaction ID" value="UER00131"/>
</dbReference>
<dbReference type="InterPro" id="IPR018236">
    <property type="entry name" value="SAICAR_synthetase_CS"/>
</dbReference>
<dbReference type="PROSITE" id="PS01057">
    <property type="entry name" value="SAICAR_SYNTHETASE_1"/>
    <property type="match status" value="1"/>
</dbReference>
<evidence type="ECO:0000256" key="7">
    <source>
        <dbReference type="ARBA" id="ARBA00048475"/>
    </source>
</evidence>
<comment type="similarity">
    <text evidence="2 8">Belongs to the SAICAR synthetase family.</text>
</comment>